<dbReference type="PANTHER" id="PTHR42659">
    <property type="entry name" value="XANTHINE DEHYDROGENASE SUBUNIT C-RELATED"/>
    <property type="match status" value="1"/>
</dbReference>
<dbReference type="Gene3D" id="3.30.390.50">
    <property type="entry name" value="CO dehydrogenase flavoprotein, C-terminal domain"/>
    <property type="match status" value="1"/>
</dbReference>
<dbReference type="SUPFAM" id="SSF56176">
    <property type="entry name" value="FAD-binding/transporter-associated domain-like"/>
    <property type="match status" value="1"/>
</dbReference>
<dbReference type="RefSeq" id="WP_142871129.1">
    <property type="nucleotide sequence ID" value="NZ_CP045503.2"/>
</dbReference>
<organism evidence="2 3">
    <name type="scientific">Shewanella eurypsychrophilus</name>
    <dbReference type="NCBI Taxonomy" id="2593656"/>
    <lineage>
        <taxon>Bacteria</taxon>
        <taxon>Pseudomonadati</taxon>
        <taxon>Pseudomonadota</taxon>
        <taxon>Gammaproteobacteria</taxon>
        <taxon>Alteromonadales</taxon>
        <taxon>Shewanellaceae</taxon>
        <taxon>Shewanella</taxon>
    </lineage>
</organism>
<dbReference type="InterPro" id="IPR051312">
    <property type="entry name" value="Diverse_Substr_Oxidored"/>
</dbReference>
<dbReference type="PANTHER" id="PTHR42659:SF9">
    <property type="entry name" value="XANTHINE DEHYDROGENASE FAD-BINDING SUBUNIT XDHB-RELATED"/>
    <property type="match status" value="1"/>
</dbReference>
<dbReference type="NCBIfam" id="TIGR03312">
    <property type="entry name" value="Se_sel_red_FAD"/>
    <property type="match status" value="1"/>
</dbReference>
<name>A0ABX6V919_9GAMM</name>
<dbReference type="Proteomes" id="UP000316416">
    <property type="component" value="Chromosome"/>
</dbReference>
<dbReference type="InterPro" id="IPR002346">
    <property type="entry name" value="Mopterin_DH_FAD-bd"/>
</dbReference>
<dbReference type="InterPro" id="IPR016166">
    <property type="entry name" value="FAD-bd_PCMH"/>
</dbReference>
<dbReference type="Pfam" id="PF00941">
    <property type="entry name" value="FAD_binding_5"/>
    <property type="match status" value="1"/>
</dbReference>
<sequence>MIQQFLKPDSTSEAMKLMRLHSNNATWFAGGSKLNAMPTKTDKTIAISLASLGTNSIESRSTGLHIGAMCRVQTLVEHELVPTALQFAAKFIYSKHMRNQATLGGEIAAYQAESLLLPTLIAMNAKLILAESGEILVEDYIASEQRELIMEVVIPDPNLTCLSYNITRSAAGLSIVHAAVSLSSKGEKIIVLDGVSPFKHGIPTPIRLRDLENQDLEGDALEQAVRSMIMPESDIKGSAEYKRYIASIVISDLLTECKRIQKEC</sequence>
<dbReference type="InterPro" id="IPR017698">
    <property type="entry name" value="Molybdo-cont_Rdtase_FAD-bd_su"/>
</dbReference>
<evidence type="ECO:0000313" key="3">
    <source>
        <dbReference type="Proteomes" id="UP000316416"/>
    </source>
</evidence>
<dbReference type="InterPro" id="IPR036318">
    <property type="entry name" value="FAD-bd_PCMH-like_sf"/>
</dbReference>
<evidence type="ECO:0000259" key="1">
    <source>
        <dbReference type="PROSITE" id="PS51387"/>
    </source>
</evidence>
<dbReference type="Gene3D" id="3.30.465.10">
    <property type="match status" value="1"/>
</dbReference>
<evidence type="ECO:0000313" key="2">
    <source>
        <dbReference type="EMBL" id="QPG58032.1"/>
    </source>
</evidence>
<dbReference type="PROSITE" id="PS51387">
    <property type="entry name" value="FAD_PCMH"/>
    <property type="match status" value="1"/>
</dbReference>
<feature type="domain" description="FAD-binding PCMH-type" evidence="1">
    <location>
        <begin position="1"/>
        <end position="159"/>
    </location>
</feature>
<keyword evidence="3" id="KW-1185">Reference proteome</keyword>
<dbReference type="InterPro" id="IPR016169">
    <property type="entry name" value="FAD-bd_PCMH_sub2"/>
</dbReference>
<gene>
    <name evidence="2" type="primary">ygfM</name>
    <name evidence="2" type="ORF">FM038_011640</name>
</gene>
<dbReference type="InterPro" id="IPR036683">
    <property type="entry name" value="CO_DH_flav_C_dom_sf"/>
</dbReference>
<dbReference type="SUPFAM" id="SSF55447">
    <property type="entry name" value="CO dehydrogenase flavoprotein C-terminal domain-like"/>
    <property type="match status" value="1"/>
</dbReference>
<accession>A0ABX6V919</accession>
<dbReference type="EMBL" id="CP045503">
    <property type="protein sequence ID" value="QPG58032.1"/>
    <property type="molecule type" value="Genomic_DNA"/>
</dbReference>
<protein>
    <submittedName>
        <fullName evidence="2">Molybdopterin-dependent oxidoreductase FAD-binding subunit</fullName>
    </submittedName>
</protein>
<proteinExistence type="predicted"/>
<reference evidence="2" key="1">
    <citation type="submission" date="2021-07" db="EMBL/GenBank/DDBJ databases">
        <title>Shewanella sp. YLB-07 whole genome sequence.</title>
        <authorList>
            <person name="Yu L."/>
        </authorList>
    </citation>
    <scope>NUCLEOTIDE SEQUENCE</scope>
    <source>
        <strain evidence="2">YLB-08</strain>
    </source>
</reference>